<name>A0A9D4RCD3_DREPO</name>
<evidence type="ECO:0000313" key="1">
    <source>
        <dbReference type="EMBL" id="KAH3863069.1"/>
    </source>
</evidence>
<reference evidence="1" key="1">
    <citation type="journal article" date="2019" name="bioRxiv">
        <title>The Genome of the Zebra Mussel, Dreissena polymorpha: A Resource for Invasive Species Research.</title>
        <authorList>
            <person name="McCartney M.A."/>
            <person name="Auch B."/>
            <person name="Kono T."/>
            <person name="Mallez S."/>
            <person name="Zhang Y."/>
            <person name="Obille A."/>
            <person name="Becker A."/>
            <person name="Abrahante J.E."/>
            <person name="Garbe J."/>
            <person name="Badalamenti J.P."/>
            <person name="Herman A."/>
            <person name="Mangelson H."/>
            <person name="Liachko I."/>
            <person name="Sullivan S."/>
            <person name="Sone E.D."/>
            <person name="Koren S."/>
            <person name="Silverstein K.A.T."/>
            <person name="Beckman K.B."/>
            <person name="Gohl D.M."/>
        </authorList>
    </citation>
    <scope>NUCLEOTIDE SEQUENCE</scope>
    <source>
        <strain evidence="1">Duluth1</strain>
        <tissue evidence="1">Whole animal</tissue>
    </source>
</reference>
<evidence type="ECO:0000313" key="2">
    <source>
        <dbReference type="Proteomes" id="UP000828390"/>
    </source>
</evidence>
<sequence length="178" mass="20816">MAELVEKVSMPTSMYGSELWSALTSYDVLTLERFLRFTAKMCQNLPTRTRTDMSLSLIGRLPIIAKIDLRKLLFFHKLCSMKTKCLTQKLFEYQLALFNIRGKASQRGFTDIYSVLEEYNLLNHITVYSHSSIIPPKLTWERRAKTAIRQYNMEPWTLRVTEDPEFARLIVVQTVAQR</sequence>
<accession>A0A9D4RCD3</accession>
<gene>
    <name evidence="1" type="ORF">DPMN_026047</name>
</gene>
<dbReference type="Proteomes" id="UP000828390">
    <property type="component" value="Unassembled WGS sequence"/>
</dbReference>
<protein>
    <submittedName>
        <fullName evidence="1">Uncharacterized protein</fullName>
    </submittedName>
</protein>
<keyword evidence="2" id="KW-1185">Reference proteome</keyword>
<proteinExistence type="predicted"/>
<reference evidence="1" key="2">
    <citation type="submission" date="2020-11" db="EMBL/GenBank/DDBJ databases">
        <authorList>
            <person name="McCartney M.A."/>
            <person name="Auch B."/>
            <person name="Kono T."/>
            <person name="Mallez S."/>
            <person name="Becker A."/>
            <person name="Gohl D.M."/>
            <person name="Silverstein K.A.T."/>
            <person name="Koren S."/>
            <person name="Bechman K.B."/>
            <person name="Herman A."/>
            <person name="Abrahante J.E."/>
            <person name="Garbe J."/>
        </authorList>
    </citation>
    <scope>NUCLEOTIDE SEQUENCE</scope>
    <source>
        <strain evidence="1">Duluth1</strain>
        <tissue evidence="1">Whole animal</tissue>
    </source>
</reference>
<comment type="caution">
    <text evidence="1">The sequence shown here is derived from an EMBL/GenBank/DDBJ whole genome shotgun (WGS) entry which is preliminary data.</text>
</comment>
<organism evidence="1 2">
    <name type="scientific">Dreissena polymorpha</name>
    <name type="common">Zebra mussel</name>
    <name type="synonym">Mytilus polymorpha</name>
    <dbReference type="NCBI Taxonomy" id="45954"/>
    <lineage>
        <taxon>Eukaryota</taxon>
        <taxon>Metazoa</taxon>
        <taxon>Spiralia</taxon>
        <taxon>Lophotrochozoa</taxon>
        <taxon>Mollusca</taxon>
        <taxon>Bivalvia</taxon>
        <taxon>Autobranchia</taxon>
        <taxon>Heteroconchia</taxon>
        <taxon>Euheterodonta</taxon>
        <taxon>Imparidentia</taxon>
        <taxon>Neoheterodontei</taxon>
        <taxon>Myida</taxon>
        <taxon>Dreissenoidea</taxon>
        <taxon>Dreissenidae</taxon>
        <taxon>Dreissena</taxon>
    </lineage>
</organism>
<dbReference type="EMBL" id="JAIWYP010000002">
    <property type="protein sequence ID" value="KAH3863069.1"/>
    <property type="molecule type" value="Genomic_DNA"/>
</dbReference>
<dbReference type="AlphaFoldDB" id="A0A9D4RCD3"/>